<gene>
    <name evidence="1" type="ORF">HRI96_04240</name>
</gene>
<dbReference type="GO" id="GO:0043565">
    <property type="term" value="F:sequence-specific DNA binding"/>
    <property type="evidence" value="ECO:0007669"/>
    <property type="project" value="InterPro"/>
</dbReference>
<dbReference type="InterPro" id="IPR010921">
    <property type="entry name" value="Trp_repressor/repl_initiator"/>
</dbReference>
<proteinExistence type="predicted"/>
<name>A0A975EZB7_9SPIR</name>
<sequence>MKEGAFSNKKQIEDGADELCSLLAECTEAQFIKDFLICLCTPAEIKDLTSRWLLVKEMNKGATQREIAKKFGMSLCKITRGSRELRKPGSAFLKMLDILDSRESRKP</sequence>
<dbReference type="Proteomes" id="UP000671995">
    <property type="component" value="Chromosome"/>
</dbReference>
<protein>
    <submittedName>
        <fullName evidence="1">Transcriptional regulator</fullName>
    </submittedName>
</protein>
<accession>A0A975EZB7</accession>
<reference evidence="1" key="2">
    <citation type="journal article" date="2021" name="Microbiol. Resour. Announc.">
        <title>Complete Genome Sequences of Three Human Oral Treponema parvum Isolates.</title>
        <authorList>
            <person name="Zeng H."/>
            <person name="Watt R.M."/>
        </authorList>
    </citation>
    <scope>NUCLEOTIDE SEQUENCE</scope>
    <source>
        <strain evidence="1">ATCC 700773</strain>
    </source>
</reference>
<dbReference type="Pfam" id="PF01371">
    <property type="entry name" value="Trp_repressor"/>
    <property type="match status" value="1"/>
</dbReference>
<dbReference type="RefSeq" id="WP_210118274.1">
    <property type="nucleotide sequence ID" value="NZ_CP054257.1"/>
</dbReference>
<organism evidence="1 2">
    <name type="scientific">Treponema parvum</name>
    <dbReference type="NCBI Taxonomy" id="138851"/>
    <lineage>
        <taxon>Bacteria</taxon>
        <taxon>Pseudomonadati</taxon>
        <taxon>Spirochaetota</taxon>
        <taxon>Spirochaetia</taxon>
        <taxon>Spirochaetales</taxon>
        <taxon>Treponemataceae</taxon>
        <taxon>Treponema</taxon>
    </lineage>
</organism>
<dbReference type="InterPro" id="IPR038116">
    <property type="entry name" value="TrpR-like_sf"/>
</dbReference>
<dbReference type="EMBL" id="CP054257">
    <property type="protein sequence ID" value="QTQ11478.1"/>
    <property type="molecule type" value="Genomic_DNA"/>
</dbReference>
<evidence type="ECO:0000313" key="1">
    <source>
        <dbReference type="EMBL" id="QTQ11478.1"/>
    </source>
</evidence>
<reference evidence="1" key="1">
    <citation type="submission" date="2020-05" db="EMBL/GenBank/DDBJ databases">
        <authorList>
            <person name="Zeng H."/>
            <person name="Chan Y.K."/>
            <person name="Watt R.M."/>
        </authorList>
    </citation>
    <scope>NUCLEOTIDE SEQUENCE</scope>
    <source>
        <strain evidence="1">ATCC 700773</strain>
    </source>
</reference>
<dbReference type="Gene3D" id="1.10.1270.10">
    <property type="entry name" value="TrpR-like"/>
    <property type="match status" value="1"/>
</dbReference>
<evidence type="ECO:0000313" key="2">
    <source>
        <dbReference type="Proteomes" id="UP000671995"/>
    </source>
</evidence>
<dbReference type="SUPFAM" id="SSF48295">
    <property type="entry name" value="TrpR-like"/>
    <property type="match status" value="1"/>
</dbReference>
<dbReference type="InterPro" id="IPR000831">
    <property type="entry name" value="Trp_repress"/>
</dbReference>
<dbReference type="AlphaFoldDB" id="A0A975EZB7"/>
<dbReference type="GO" id="GO:0003700">
    <property type="term" value="F:DNA-binding transcription factor activity"/>
    <property type="evidence" value="ECO:0007669"/>
    <property type="project" value="InterPro"/>
</dbReference>